<evidence type="ECO:0000256" key="1">
    <source>
        <dbReference type="SAM" id="MobiDB-lite"/>
    </source>
</evidence>
<name>A0ABV7IK61_9SPHN</name>
<reference evidence="3" key="1">
    <citation type="journal article" date="2019" name="Int. J. Syst. Evol. Microbiol.">
        <title>The Global Catalogue of Microorganisms (GCM) 10K type strain sequencing project: providing services to taxonomists for standard genome sequencing and annotation.</title>
        <authorList>
            <consortium name="The Broad Institute Genomics Platform"/>
            <consortium name="The Broad Institute Genome Sequencing Center for Infectious Disease"/>
            <person name="Wu L."/>
            <person name="Ma J."/>
        </authorList>
    </citation>
    <scope>NUCLEOTIDE SEQUENCE [LARGE SCALE GENOMIC DNA]</scope>
    <source>
        <strain evidence="3">KCTC 42984</strain>
    </source>
</reference>
<dbReference type="Proteomes" id="UP001595604">
    <property type="component" value="Unassembled WGS sequence"/>
</dbReference>
<gene>
    <name evidence="2" type="ORF">ACFOD9_02370</name>
</gene>
<feature type="region of interest" description="Disordered" evidence="1">
    <location>
        <begin position="109"/>
        <end position="130"/>
    </location>
</feature>
<accession>A0ABV7IK61</accession>
<proteinExistence type="predicted"/>
<feature type="compositionally biased region" description="Pro residues" evidence="1">
    <location>
        <begin position="118"/>
        <end position="130"/>
    </location>
</feature>
<evidence type="ECO:0000313" key="2">
    <source>
        <dbReference type="EMBL" id="MFC3173089.1"/>
    </source>
</evidence>
<protein>
    <recommendedName>
        <fullName evidence="4">DUF2946 domain-containing protein</fullName>
    </recommendedName>
</protein>
<comment type="caution">
    <text evidence="2">The sequence shown here is derived from an EMBL/GenBank/DDBJ whole genome shotgun (WGS) entry which is preliminary data.</text>
</comment>
<sequence>MKPLRSSRALVALLLAVLLAGRMVVPTGWMPVRTGEGFAIMLCSGSGAGQAWVDTAGKLHQGHKPEGKSEAKDPCPYGAISAPAALPAAPQLAALAPVPSPAPAPALPGVAVGRGLAAPPPPATGPPLSA</sequence>
<organism evidence="2 3">
    <name type="scientific">Novosphingobium bradum</name>
    <dbReference type="NCBI Taxonomy" id="1737444"/>
    <lineage>
        <taxon>Bacteria</taxon>
        <taxon>Pseudomonadati</taxon>
        <taxon>Pseudomonadota</taxon>
        <taxon>Alphaproteobacteria</taxon>
        <taxon>Sphingomonadales</taxon>
        <taxon>Sphingomonadaceae</taxon>
        <taxon>Novosphingobium</taxon>
    </lineage>
</organism>
<dbReference type="RefSeq" id="WP_379508485.1">
    <property type="nucleotide sequence ID" value="NZ_JBHRTQ010000003.1"/>
</dbReference>
<evidence type="ECO:0008006" key="4">
    <source>
        <dbReference type="Google" id="ProtNLM"/>
    </source>
</evidence>
<evidence type="ECO:0000313" key="3">
    <source>
        <dbReference type="Proteomes" id="UP001595604"/>
    </source>
</evidence>
<dbReference type="EMBL" id="JBHRTQ010000003">
    <property type="protein sequence ID" value="MFC3173089.1"/>
    <property type="molecule type" value="Genomic_DNA"/>
</dbReference>
<keyword evidence="3" id="KW-1185">Reference proteome</keyword>